<organism evidence="3">
    <name type="scientific">Absidia glauca</name>
    <name type="common">Pin mould</name>
    <dbReference type="NCBI Taxonomy" id="4829"/>
    <lineage>
        <taxon>Eukaryota</taxon>
        <taxon>Fungi</taxon>
        <taxon>Fungi incertae sedis</taxon>
        <taxon>Mucoromycota</taxon>
        <taxon>Mucoromycotina</taxon>
        <taxon>Mucoromycetes</taxon>
        <taxon>Mucorales</taxon>
        <taxon>Cunninghamellaceae</taxon>
        <taxon>Absidia</taxon>
    </lineage>
</organism>
<feature type="region of interest" description="Disordered" evidence="2">
    <location>
        <begin position="166"/>
        <end position="196"/>
    </location>
</feature>
<evidence type="ECO:0000256" key="2">
    <source>
        <dbReference type="SAM" id="MobiDB-lite"/>
    </source>
</evidence>
<dbReference type="InParanoid" id="A0A163IZ40"/>
<protein>
    <submittedName>
        <fullName evidence="3">Uncharacterized protein</fullName>
    </submittedName>
</protein>
<keyword evidence="1" id="KW-0175">Coiled coil</keyword>
<accession>A0A163IZ40</accession>
<dbReference type="InterPro" id="IPR026680">
    <property type="entry name" value="CCDC137"/>
</dbReference>
<feature type="region of interest" description="Disordered" evidence="2">
    <location>
        <begin position="1"/>
        <end position="73"/>
    </location>
</feature>
<feature type="compositionally biased region" description="Basic and acidic residues" evidence="2">
    <location>
        <begin position="107"/>
        <end position="121"/>
    </location>
</feature>
<dbReference type="AlphaFoldDB" id="A0A163IZ40"/>
<dbReference type="PANTHER" id="PTHR21838:SF2">
    <property type="entry name" value="COILED-COIL DOMAIN-CONTAINING PROTEIN 137"/>
    <property type="match status" value="1"/>
</dbReference>
<evidence type="ECO:0000256" key="1">
    <source>
        <dbReference type="SAM" id="Coils"/>
    </source>
</evidence>
<evidence type="ECO:0000313" key="4">
    <source>
        <dbReference type="Proteomes" id="UP000078561"/>
    </source>
</evidence>
<feature type="compositionally biased region" description="Acidic residues" evidence="2">
    <location>
        <begin position="177"/>
        <end position="192"/>
    </location>
</feature>
<dbReference type="PANTHER" id="PTHR21838">
    <property type="entry name" value="COILED-COIL DOMAIN-CONTAINING PROTEIN 137"/>
    <property type="match status" value="1"/>
</dbReference>
<feature type="region of interest" description="Disordered" evidence="2">
    <location>
        <begin position="86"/>
        <end position="121"/>
    </location>
</feature>
<proteinExistence type="predicted"/>
<keyword evidence="4" id="KW-1185">Reference proteome</keyword>
<feature type="compositionally biased region" description="Basic and acidic residues" evidence="2">
    <location>
        <begin position="86"/>
        <end position="99"/>
    </location>
</feature>
<dbReference type="EMBL" id="LT550732">
    <property type="protein sequence ID" value="SAL96192.1"/>
    <property type="molecule type" value="Genomic_DNA"/>
</dbReference>
<feature type="compositionally biased region" description="Basic and acidic residues" evidence="2">
    <location>
        <begin position="40"/>
        <end position="60"/>
    </location>
</feature>
<gene>
    <name evidence="3" type="primary">ABSGL_01567.1 scaffold 1725</name>
</gene>
<sequence>MPHKRSKASVRNERKKNINLPAQDSDLNHDAPKAFTRLMRMKDQMQQKNSQKKDKKESEKATAPTIQAGERMKDFAIRVENEYRSEVNKAYKDSKPLTDRKKRNRQARKEKEANKKQKIVEKYGGRDFDDLKDNVKFGEVADAPPIFKKLPKARGQNKQILEAKNQQAALKKKTTTGEDDTNNNGYESEEDENMKALKASHKRKLANMSAAAKKALEEERERTISMYRAKKAKKMEEDGLMASHGGL</sequence>
<reference evidence="3" key="1">
    <citation type="submission" date="2016-04" db="EMBL/GenBank/DDBJ databases">
        <authorList>
            <person name="Evans L.H."/>
            <person name="Alamgir A."/>
            <person name="Owens N."/>
            <person name="Weber N.D."/>
            <person name="Virtaneva K."/>
            <person name="Barbian K."/>
            <person name="Babar A."/>
            <person name="Rosenke K."/>
        </authorList>
    </citation>
    <scope>NUCLEOTIDE SEQUENCE [LARGE SCALE GENOMIC DNA]</scope>
    <source>
        <strain evidence="3">CBS 101.48</strain>
    </source>
</reference>
<dbReference type="OrthoDB" id="5876637at2759"/>
<name>A0A163IZ40_ABSGL</name>
<dbReference type="OMA" id="EMPKGAM"/>
<dbReference type="Proteomes" id="UP000078561">
    <property type="component" value="Unassembled WGS sequence"/>
</dbReference>
<feature type="coiled-coil region" evidence="1">
    <location>
        <begin position="198"/>
        <end position="233"/>
    </location>
</feature>
<evidence type="ECO:0000313" key="3">
    <source>
        <dbReference type="EMBL" id="SAL96192.1"/>
    </source>
</evidence>
<dbReference type="GO" id="GO:0005634">
    <property type="term" value="C:nucleus"/>
    <property type="evidence" value="ECO:0007669"/>
    <property type="project" value="TreeGrafter"/>
</dbReference>